<keyword evidence="3" id="KW-1185">Reference proteome</keyword>
<name>A0A4Y9S3J7_9CAUL</name>
<gene>
    <name evidence="2" type="ORF">EGY25_02450</name>
</gene>
<comment type="caution">
    <text evidence="2">The sequence shown here is derived from an EMBL/GenBank/DDBJ whole genome shotgun (WGS) entry which is preliminary data.</text>
</comment>
<proteinExistence type="predicted"/>
<evidence type="ECO:0000313" key="3">
    <source>
        <dbReference type="Proteomes" id="UP000298216"/>
    </source>
</evidence>
<evidence type="ECO:0000259" key="1">
    <source>
        <dbReference type="Pfam" id="PF01850"/>
    </source>
</evidence>
<dbReference type="OrthoDB" id="9798990at2"/>
<dbReference type="Pfam" id="PF01850">
    <property type="entry name" value="PIN"/>
    <property type="match status" value="1"/>
</dbReference>
<dbReference type="PANTHER" id="PTHR36173:SF2">
    <property type="entry name" value="RIBONUCLEASE VAPC16"/>
    <property type="match status" value="1"/>
</dbReference>
<accession>A0A4Y9S3J7</accession>
<dbReference type="SUPFAM" id="SSF88723">
    <property type="entry name" value="PIN domain-like"/>
    <property type="match status" value="1"/>
</dbReference>
<dbReference type="Gene3D" id="3.40.50.1010">
    <property type="entry name" value="5'-nuclease"/>
    <property type="match status" value="1"/>
</dbReference>
<dbReference type="InterPro" id="IPR041705">
    <property type="entry name" value="PIN_Sll0205"/>
</dbReference>
<dbReference type="EMBL" id="SPVH01000002">
    <property type="protein sequence ID" value="TFW14088.1"/>
    <property type="molecule type" value="Genomic_DNA"/>
</dbReference>
<dbReference type="PANTHER" id="PTHR36173">
    <property type="entry name" value="RIBONUCLEASE VAPC16-RELATED"/>
    <property type="match status" value="1"/>
</dbReference>
<dbReference type="AlphaFoldDB" id="A0A4Y9S3J7"/>
<reference evidence="2 3" key="1">
    <citation type="submission" date="2019-03" db="EMBL/GenBank/DDBJ databases">
        <title>Draft genome of Brevundimonas sp. a heavy metal resistant soil bacteria.</title>
        <authorList>
            <person name="Soto J."/>
        </authorList>
    </citation>
    <scope>NUCLEOTIDE SEQUENCE [LARGE SCALE GENOMIC DNA]</scope>
    <source>
        <strain evidence="2 3">B-10</strain>
    </source>
</reference>
<evidence type="ECO:0000313" key="2">
    <source>
        <dbReference type="EMBL" id="TFW14088.1"/>
    </source>
</evidence>
<dbReference type="InterPro" id="IPR002716">
    <property type="entry name" value="PIN_dom"/>
</dbReference>
<dbReference type="InterPro" id="IPR052919">
    <property type="entry name" value="TA_system_RNase"/>
</dbReference>
<organism evidence="2 3">
    <name type="scientific">Brevundimonas intermedia</name>
    <dbReference type="NCBI Taxonomy" id="74315"/>
    <lineage>
        <taxon>Bacteria</taxon>
        <taxon>Pseudomonadati</taxon>
        <taxon>Pseudomonadota</taxon>
        <taxon>Alphaproteobacteria</taxon>
        <taxon>Caulobacterales</taxon>
        <taxon>Caulobacteraceae</taxon>
        <taxon>Brevundimonas</taxon>
    </lineage>
</organism>
<dbReference type="InterPro" id="IPR029060">
    <property type="entry name" value="PIN-like_dom_sf"/>
</dbReference>
<sequence length="154" mass="17235">MHRSGRSRRRRRSLSLSGVLLDTHVLIWSLFDQPQMTPSARSWIDPSEPIYVSVVSIFEIDNKRRRGGSRATDALLHRMPRNMPAALPQLGFTLLAIDPDVAWRAANLPIDARDPWDRILVAQALALDVPLISADGPLRASTQRHPQTSGVIVF</sequence>
<feature type="domain" description="PIN" evidence="1">
    <location>
        <begin position="19"/>
        <end position="136"/>
    </location>
</feature>
<dbReference type="Proteomes" id="UP000298216">
    <property type="component" value="Unassembled WGS sequence"/>
</dbReference>
<dbReference type="CDD" id="cd09872">
    <property type="entry name" value="PIN_Sll0205-like"/>
    <property type="match status" value="1"/>
</dbReference>
<protein>
    <submittedName>
        <fullName evidence="2">Type II toxin-antitoxin system VapC family toxin</fullName>
    </submittedName>
</protein>